<name>A0A512N9Q0_9HYPH</name>
<dbReference type="Proteomes" id="UP000321058">
    <property type="component" value="Unassembled WGS sequence"/>
</dbReference>
<accession>A0A512N9Q0</accession>
<evidence type="ECO:0000313" key="2">
    <source>
        <dbReference type="Proteomes" id="UP000321058"/>
    </source>
</evidence>
<sequence>MDGGEDLGVIVVTRRTSAICPEAVIPPSRIALPAIGSVPGATAATRRTTADCRAAIIDKSAGFK</sequence>
<organism evidence="1 2">
    <name type="scientific">Reyranella soli</name>
    <dbReference type="NCBI Taxonomy" id="1230389"/>
    <lineage>
        <taxon>Bacteria</taxon>
        <taxon>Pseudomonadati</taxon>
        <taxon>Pseudomonadota</taxon>
        <taxon>Alphaproteobacteria</taxon>
        <taxon>Hyphomicrobiales</taxon>
        <taxon>Reyranellaceae</taxon>
        <taxon>Reyranella</taxon>
    </lineage>
</organism>
<evidence type="ECO:0000313" key="1">
    <source>
        <dbReference type="EMBL" id="GEP55707.1"/>
    </source>
</evidence>
<proteinExistence type="predicted"/>
<protein>
    <submittedName>
        <fullName evidence="1">Uncharacterized protein</fullName>
    </submittedName>
</protein>
<keyword evidence="2" id="KW-1185">Reference proteome</keyword>
<dbReference type="AlphaFoldDB" id="A0A512N9Q0"/>
<reference evidence="1 2" key="1">
    <citation type="submission" date="2019-07" db="EMBL/GenBank/DDBJ databases">
        <title>Whole genome shotgun sequence of Reyranella soli NBRC 108950.</title>
        <authorList>
            <person name="Hosoyama A."/>
            <person name="Uohara A."/>
            <person name="Ohji S."/>
            <person name="Ichikawa N."/>
        </authorList>
    </citation>
    <scope>NUCLEOTIDE SEQUENCE [LARGE SCALE GENOMIC DNA]</scope>
    <source>
        <strain evidence="1 2">NBRC 108950</strain>
    </source>
</reference>
<dbReference type="EMBL" id="BKAJ01000045">
    <property type="protein sequence ID" value="GEP55707.1"/>
    <property type="molecule type" value="Genomic_DNA"/>
</dbReference>
<gene>
    <name evidence="1" type="ORF">RSO01_28730</name>
</gene>
<comment type="caution">
    <text evidence="1">The sequence shown here is derived from an EMBL/GenBank/DDBJ whole genome shotgun (WGS) entry which is preliminary data.</text>
</comment>